<dbReference type="SUPFAM" id="SSF52540">
    <property type="entry name" value="P-loop containing nucleoside triphosphate hydrolases"/>
    <property type="match status" value="1"/>
</dbReference>
<protein>
    <submittedName>
        <fullName evidence="4">ATPases involved in chromosome partitioning-like</fullName>
    </submittedName>
</protein>
<dbReference type="GeneID" id="303171793"/>
<dbReference type="EMBL" id="FUHU01000004">
    <property type="protein sequence ID" value="SJM47496.1"/>
    <property type="molecule type" value="Genomic_DNA"/>
</dbReference>
<keyword evidence="1" id="KW-0547">Nucleotide-binding</keyword>
<evidence type="ECO:0000313" key="5">
    <source>
        <dbReference type="Proteomes" id="UP000195787"/>
    </source>
</evidence>
<dbReference type="GO" id="GO:0005829">
    <property type="term" value="C:cytosol"/>
    <property type="evidence" value="ECO:0007669"/>
    <property type="project" value="TreeGrafter"/>
</dbReference>
<dbReference type="PANTHER" id="PTHR43384:SF6">
    <property type="entry name" value="SEPTUM SITE-DETERMINING PROTEIN MIND HOMOLOG, CHLOROPLASTIC"/>
    <property type="match status" value="1"/>
</dbReference>
<dbReference type="PANTHER" id="PTHR43384">
    <property type="entry name" value="SEPTUM SITE-DETERMINING PROTEIN MIND HOMOLOG, CHLOROPLASTIC-RELATED"/>
    <property type="match status" value="1"/>
</dbReference>
<dbReference type="GO" id="GO:0005524">
    <property type="term" value="F:ATP binding"/>
    <property type="evidence" value="ECO:0007669"/>
    <property type="project" value="UniProtKB-KW"/>
</dbReference>
<accession>A0A1R4EV86</accession>
<evidence type="ECO:0000313" key="4">
    <source>
        <dbReference type="EMBL" id="SJM47496.1"/>
    </source>
</evidence>
<dbReference type="RefSeq" id="WP_200810022.1">
    <property type="nucleotide sequence ID" value="NZ_FUHU01000004.1"/>
</dbReference>
<feature type="compositionally biased region" description="Basic residues" evidence="3">
    <location>
        <begin position="390"/>
        <end position="411"/>
    </location>
</feature>
<gene>
    <name evidence="4" type="ORF">CZ674_01065</name>
</gene>
<proteinExistence type="predicted"/>
<keyword evidence="2" id="KW-0067">ATP-binding</keyword>
<sequence length="411" mass="42763">MLVVALALSLDLEDRFAQAAVAHGHDVAIRAGTDAELIARFASTRADIAIVGGSPRLLSAALIAAADAAGIRVIALADSAAERDRAKTLSVQSLPSDTDPVEVFEAATAPIPAATASDRGTVIAVWGPHGAPGRTTAAIGIAAELAFAGAQVALIDADTHAASVAPSLGLLDEAPGFAAAARLAKQRSLTDEELDRVAATYECPGGELRVLTGIGRSDRWPELQADRVAKVLDQCRSWKQFTVVDTSASLESDDLVSSDLHAPRRNAATLAALQASDIVYAVTGADPVSMTRFLRVHGDLTDLVGADRVRVIVNKVRTGAAGLAPGASAAETLQRFAAVTPAGVWPADAAAAGAALLAGQTLREAAPRSALRKRITDLVQPLLPEEQRVTRRSRRGAKHRSKRRFGRASLH</sequence>
<feature type="region of interest" description="Disordered" evidence="3">
    <location>
        <begin position="388"/>
        <end position="411"/>
    </location>
</feature>
<dbReference type="Proteomes" id="UP000195787">
    <property type="component" value="Unassembled WGS sequence"/>
</dbReference>
<dbReference type="GO" id="GO:0051782">
    <property type="term" value="P:negative regulation of cell division"/>
    <property type="evidence" value="ECO:0007669"/>
    <property type="project" value="TreeGrafter"/>
</dbReference>
<dbReference type="InterPro" id="IPR050625">
    <property type="entry name" value="ParA/MinD_ATPase"/>
</dbReference>
<organism evidence="4 5">
    <name type="scientific">Agrococcus casei LMG 22410</name>
    <dbReference type="NCBI Taxonomy" id="1255656"/>
    <lineage>
        <taxon>Bacteria</taxon>
        <taxon>Bacillati</taxon>
        <taxon>Actinomycetota</taxon>
        <taxon>Actinomycetes</taxon>
        <taxon>Micrococcales</taxon>
        <taxon>Microbacteriaceae</taxon>
        <taxon>Agrococcus</taxon>
    </lineage>
</organism>
<reference evidence="4 5" key="1">
    <citation type="submission" date="2017-02" db="EMBL/GenBank/DDBJ databases">
        <authorList>
            <person name="Peterson S.W."/>
        </authorList>
    </citation>
    <scope>NUCLEOTIDE SEQUENCE [LARGE SCALE GENOMIC DNA]</scope>
    <source>
        <strain evidence="4 5">LMG 22410</strain>
    </source>
</reference>
<dbReference type="InterPro" id="IPR027417">
    <property type="entry name" value="P-loop_NTPase"/>
</dbReference>
<dbReference type="GO" id="GO:0009898">
    <property type="term" value="C:cytoplasmic side of plasma membrane"/>
    <property type="evidence" value="ECO:0007669"/>
    <property type="project" value="TreeGrafter"/>
</dbReference>
<evidence type="ECO:0000256" key="2">
    <source>
        <dbReference type="ARBA" id="ARBA00022840"/>
    </source>
</evidence>
<evidence type="ECO:0000256" key="3">
    <source>
        <dbReference type="SAM" id="MobiDB-lite"/>
    </source>
</evidence>
<dbReference type="AlphaFoldDB" id="A0A1R4EV86"/>
<dbReference type="GO" id="GO:0016887">
    <property type="term" value="F:ATP hydrolysis activity"/>
    <property type="evidence" value="ECO:0007669"/>
    <property type="project" value="TreeGrafter"/>
</dbReference>
<name>A0A1R4EV86_9MICO</name>
<dbReference type="Gene3D" id="3.40.50.300">
    <property type="entry name" value="P-loop containing nucleotide triphosphate hydrolases"/>
    <property type="match status" value="1"/>
</dbReference>
<evidence type="ECO:0000256" key="1">
    <source>
        <dbReference type="ARBA" id="ARBA00022741"/>
    </source>
</evidence>
<keyword evidence="5" id="KW-1185">Reference proteome</keyword>